<evidence type="ECO:0000256" key="2">
    <source>
        <dbReference type="ARBA" id="ARBA00023186"/>
    </source>
</evidence>
<keyword evidence="1" id="KW-0996">Nickel insertion</keyword>
<dbReference type="AlphaFoldDB" id="A0A8H6IAZ6"/>
<keyword evidence="5" id="KW-1185">Reference proteome</keyword>
<dbReference type="Gene3D" id="1.10.4190.10">
    <property type="entry name" value="Urease accessory protein UreF"/>
    <property type="match status" value="1"/>
</dbReference>
<dbReference type="PANTHER" id="PTHR33620">
    <property type="entry name" value="UREASE ACCESSORY PROTEIN F"/>
    <property type="match status" value="1"/>
</dbReference>
<evidence type="ECO:0000256" key="1">
    <source>
        <dbReference type="ARBA" id="ARBA00022988"/>
    </source>
</evidence>
<dbReference type="InterPro" id="IPR002639">
    <property type="entry name" value="UreF"/>
</dbReference>
<dbReference type="Proteomes" id="UP000521943">
    <property type="component" value="Unassembled WGS sequence"/>
</dbReference>
<keyword evidence="2" id="KW-0143">Chaperone</keyword>
<name>A0A8H6IAZ6_9AGAR</name>
<protein>
    <submittedName>
        <fullName evidence="4">Uncharacterized protein</fullName>
    </submittedName>
</protein>
<accession>A0A8H6IAZ6</accession>
<reference evidence="4 5" key="1">
    <citation type="submission" date="2020-07" db="EMBL/GenBank/DDBJ databases">
        <title>Comparative genomics of pyrophilous fungi reveals a link between fire events and developmental genes.</title>
        <authorList>
            <consortium name="DOE Joint Genome Institute"/>
            <person name="Steindorff A.S."/>
            <person name="Carver A."/>
            <person name="Calhoun S."/>
            <person name="Stillman K."/>
            <person name="Liu H."/>
            <person name="Lipzen A."/>
            <person name="Pangilinan J."/>
            <person name="Labutti K."/>
            <person name="Bruns T.D."/>
            <person name="Grigoriev I.V."/>
        </authorList>
    </citation>
    <scope>NUCLEOTIDE SEQUENCE [LARGE SCALE GENOMIC DNA]</scope>
    <source>
        <strain evidence="4 5">CBS 144469</strain>
    </source>
</reference>
<dbReference type="EMBL" id="JACGCI010000008">
    <property type="protein sequence ID" value="KAF6762210.1"/>
    <property type="molecule type" value="Genomic_DNA"/>
</dbReference>
<dbReference type="InterPro" id="IPR038277">
    <property type="entry name" value="UreF_sf"/>
</dbReference>
<dbReference type="PANTHER" id="PTHR33620:SF1">
    <property type="entry name" value="UREASE ACCESSORY PROTEIN F"/>
    <property type="match status" value="1"/>
</dbReference>
<gene>
    <name evidence="4" type="ORF">DFP72DRAFT_878254</name>
</gene>
<proteinExistence type="inferred from homology"/>
<dbReference type="Pfam" id="PF01730">
    <property type="entry name" value="UreF"/>
    <property type="match status" value="1"/>
</dbReference>
<dbReference type="OrthoDB" id="2550922at2759"/>
<evidence type="ECO:0000313" key="4">
    <source>
        <dbReference type="EMBL" id="KAF6762210.1"/>
    </source>
</evidence>
<dbReference type="GO" id="GO:0016151">
    <property type="term" value="F:nickel cation binding"/>
    <property type="evidence" value="ECO:0007669"/>
    <property type="project" value="InterPro"/>
</dbReference>
<evidence type="ECO:0000313" key="5">
    <source>
        <dbReference type="Proteomes" id="UP000521943"/>
    </source>
</evidence>
<evidence type="ECO:0000256" key="3">
    <source>
        <dbReference type="ARBA" id="ARBA00046339"/>
    </source>
</evidence>
<comment type="caution">
    <text evidence="4">The sequence shown here is derived from an EMBL/GenBank/DDBJ whole genome shotgun (WGS) entry which is preliminary data.</text>
</comment>
<feature type="non-terminal residue" evidence="4">
    <location>
        <position position="1"/>
    </location>
</feature>
<sequence length="197" mass="21984">MLGHPLLSSLTPTGLDNQYEALTLNHVARRASKAQGVALLTLYSKGFTTPSNLSAYSDPKKRNNEKCMLQLLDKFKLQVRREEVTGHLPVCWGALTAALGLTLERAQYLHLFLHARSLISASVRLNELGPYNAQQTLLHAVRPLVAEEVERCKHLRTGLLEEPGANFDEMTQGPANTWPLGEILATRHDLQHSRIFN</sequence>
<comment type="similarity">
    <text evidence="3">Belongs to the UreF family.</text>
</comment>
<organism evidence="4 5">
    <name type="scientific">Ephemerocybe angulata</name>
    <dbReference type="NCBI Taxonomy" id="980116"/>
    <lineage>
        <taxon>Eukaryota</taxon>
        <taxon>Fungi</taxon>
        <taxon>Dikarya</taxon>
        <taxon>Basidiomycota</taxon>
        <taxon>Agaricomycotina</taxon>
        <taxon>Agaricomycetes</taxon>
        <taxon>Agaricomycetidae</taxon>
        <taxon>Agaricales</taxon>
        <taxon>Agaricineae</taxon>
        <taxon>Psathyrellaceae</taxon>
        <taxon>Ephemerocybe</taxon>
    </lineage>
</organism>